<evidence type="ECO:0000313" key="1">
    <source>
        <dbReference type="EMBL" id="CAG8739335.1"/>
    </source>
</evidence>
<evidence type="ECO:0000313" key="2">
    <source>
        <dbReference type="Proteomes" id="UP000789525"/>
    </source>
</evidence>
<feature type="non-terminal residue" evidence="1">
    <location>
        <position position="338"/>
    </location>
</feature>
<keyword evidence="2" id="KW-1185">Reference proteome</keyword>
<sequence length="338" mass="37533">MCADKEIGVVRDIGVRFNMALNSLSADGTSEFSNYFSRRQYLPPTDEISYTLKCNGSKKTVIRAWTACGRNSSIASVTDPETYWNKNTICKIIDQDKVLLNNAQLLIDIDPVSFYHLKEKNIGVLTMSSVGFSDLMPGFRKFIDKGVKKIILDLTNNGGGDIIDAHYFNNLLFPRTDPSFDTDFRVSELMRLSIQKSNSSDFITYPGIWDDPKTKKPFKNATTFIGNNTYTRGGVSESYTSHFIESKKSSFKIKQLPWKAEDYVILTNGFCGSSCSLIATHLAEENNVTTVSVGGLSNTPMAYASFTGGQVYQSNFITSDLERLGLSNNSLAPSHLPI</sequence>
<reference evidence="1" key="1">
    <citation type="submission" date="2021-06" db="EMBL/GenBank/DDBJ databases">
        <authorList>
            <person name="Kallberg Y."/>
            <person name="Tangrot J."/>
            <person name="Rosling A."/>
        </authorList>
    </citation>
    <scope>NUCLEOTIDE SEQUENCE</scope>
    <source>
        <strain evidence="1">CL356</strain>
    </source>
</reference>
<dbReference type="Proteomes" id="UP000789525">
    <property type="component" value="Unassembled WGS sequence"/>
</dbReference>
<name>A0ACA9Q744_9GLOM</name>
<protein>
    <submittedName>
        <fullName evidence="1">17232_t:CDS:1</fullName>
    </submittedName>
</protein>
<accession>A0ACA9Q744</accession>
<comment type="caution">
    <text evidence="1">The sequence shown here is derived from an EMBL/GenBank/DDBJ whole genome shotgun (WGS) entry which is preliminary data.</text>
</comment>
<proteinExistence type="predicted"/>
<dbReference type="EMBL" id="CAJVPT010047072">
    <property type="protein sequence ID" value="CAG8739335.1"/>
    <property type="molecule type" value="Genomic_DNA"/>
</dbReference>
<feature type="non-terminal residue" evidence="1">
    <location>
        <position position="1"/>
    </location>
</feature>
<organism evidence="1 2">
    <name type="scientific">Acaulospora colombiana</name>
    <dbReference type="NCBI Taxonomy" id="27376"/>
    <lineage>
        <taxon>Eukaryota</taxon>
        <taxon>Fungi</taxon>
        <taxon>Fungi incertae sedis</taxon>
        <taxon>Mucoromycota</taxon>
        <taxon>Glomeromycotina</taxon>
        <taxon>Glomeromycetes</taxon>
        <taxon>Diversisporales</taxon>
        <taxon>Acaulosporaceae</taxon>
        <taxon>Acaulospora</taxon>
    </lineage>
</organism>
<gene>
    <name evidence="1" type="ORF">ACOLOM_LOCUS12083</name>
</gene>